<dbReference type="EMBL" id="JAICCE010000013">
    <property type="protein sequence ID" value="KAG9269256.1"/>
    <property type="molecule type" value="Genomic_DNA"/>
</dbReference>
<feature type="region of interest" description="Disordered" evidence="1">
    <location>
        <begin position="234"/>
        <end position="267"/>
    </location>
</feature>
<feature type="region of interest" description="Disordered" evidence="1">
    <location>
        <begin position="354"/>
        <end position="384"/>
    </location>
</feature>
<dbReference type="SMART" id="SM00233">
    <property type="entry name" value="PH"/>
    <property type="match status" value="1"/>
</dbReference>
<dbReference type="Proteomes" id="UP000752171">
    <property type="component" value="Unassembled WGS sequence"/>
</dbReference>
<sequence length="1804" mass="203002">MVLQTDFYMNLSSEDRQFTHSGQNALSVTSARHRRQVVEAEVFEANPESLDSTIQSCLSALYPPFEATAPTVLSQLFQIIDVLYHGDTNLCLTEFLTPARRLLESLQQEACASYSDVVFRYAGWPLCLQDHVVVHLAPVSPLLLCPGDFYLQVAAVGERAAGIVVRSLLDEERRELKDTLILETSFSTVFTQEWLQKLNAGGHGTPLSHCLLATEQGVVKVPWEQVAKPEFVDKPRHMACSGSSNQQESLSRGYDQGSSAPPAYSVETRIRPAKDGIAVSLRLVDNSKFQVQSEMDPSRSGRRPMGWISPSAWESRSKNSFGNDYVNLKDVPKGSTGFSKSWDQPRTPLLRCRKVRNPAPSDPALSSPTTSGPTLSAPAPQDRSTCVRTVRFAEQPCTPCMRRKHGPGTKVQECRYRESYTEAQQSPVRQQEPEFSKGTIRVKPKTQINQSALEHSQPHPQSRSTARGNSSPADRVLTESSQHTPVDLADVREGTITCFAPTVVGTSEKCHVIVQGQPSEGSRDSQQEMIPRLHVVHGKKTTTFGLVSPKLNRRRLPKQNDPQDPKTVSPLANGLRTKPHASTGAQQHTALPLPPLTATSNVETDLLRSGVTCLTGGRDRSSRAVVEVHGDEQYWKSLLVSSLELSQLLLYFHTVTRKEVRELGLTIVYDARKTPPHSKFTEALQLVEEQNPNAVRCVLMLISKETSNSLEKYSGGMEIVPSLKALHKYVETCQLTPALDGSLSYSHRDWLDLHQELHPFVLDLKEATRLLLEAIKKLEGVHKIDSVEDVQQCISEQRALMKEVLEDTRLVNLQREGGAMLARLRWESDVKSAYSEESRLVMDTVEDLYNQVEEQVHVLARRSNMSLQHLHFLLQLREMESRFTKIKEWFDVEGERRLLEAEAVEASSGTVQETLQSFTTFLSEANEQRLQAMTLVTEAESIQGPNYPETEVFHTMVSAFKSSLSDFLSRAEQCCGELEAMVNLCHFCEKATEVAKDCSQHLEQERLQCMTLQEKQMTLQRCHEVMSEFSPECFQEAKAQACSLKMSQAVQVWNVAWVTCQEVSRQLEECLQDLEQAQYPSVPVPSPYGWYGSGVDASHSEVSTDVTSDPPHGILRRRPHDSSEVQLCQERDRDSIYGTVSCFNINFKQSRKGRKGSRETAASDHDPADYAKNAPRKTSQDHRQKSIEGSGTVGCQWFPWQNNSKRNIAEYSSSPKSHTLIPSTCVEPNTPKLGSESQLPDVTYHGNQSTDYPVVPSCSQTLPTFQTLEISQDYQRPTQRPYPGHFISERSYIEPAPHGRTFHSEEAFTWRKDGTNSLNGSGTASNTIKLQRIMEELLLTELEYVRSLGYILTHYVPLLTRPDVPPDLRGQRGRIFGNLEKLHDFHCRYFLQELESCRGEPLRVGRCFLRHRENFGLYALYSKNKPQSDALVQQHKFFKRKQLELRDSMDLSSYLLKPVQRISKYSLLLQEMVGECGPGQDSERQEIQAAAEVIRFQLRHGNDLLTMDAIRNCDVNLKEQGQLIRQDEFYVIFRKKRALRRVFLFQDLILFTKMKKTLRGDEVYVYKQSFKTCDVGLTQSCGQSGLCFEIWFRRRRAQDTYVLQAERQDIKQAWTEDLEQILWEQALKNRELRRQERVFMGVASKAFMDIQPSEGAIQDRAITGFLPGREIEGLVKTPNLLVSSLHKNTALPRPESIVSGSSASTSGSQSSSSSGRGSLSPSAFHGNHVHGSSHGLFLPSEALREDDHQSHLTVSTEYSGECSGVCSNRGAFFTAPDSAATQPAPPMTHLHCSTPALPRKTLQY</sequence>
<dbReference type="PANTHER" id="PTHR45845">
    <property type="entry name" value="RHO GUANINE NUCLEOTIDE EXCHANGE FACTOR-RELATED"/>
    <property type="match status" value="1"/>
</dbReference>
<feature type="compositionally biased region" description="Low complexity" evidence="1">
    <location>
        <begin position="363"/>
        <end position="380"/>
    </location>
</feature>
<feature type="region of interest" description="Disordered" evidence="1">
    <location>
        <begin position="552"/>
        <end position="594"/>
    </location>
</feature>
<organism evidence="4 5">
    <name type="scientific">Astyanax mexicanus</name>
    <name type="common">Blind cave fish</name>
    <name type="synonym">Astyanax fasciatus mexicanus</name>
    <dbReference type="NCBI Taxonomy" id="7994"/>
    <lineage>
        <taxon>Eukaryota</taxon>
        <taxon>Metazoa</taxon>
        <taxon>Chordata</taxon>
        <taxon>Craniata</taxon>
        <taxon>Vertebrata</taxon>
        <taxon>Euteleostomi</taxon>
        <taxon>Actinopterygii</taxon>
        <taxon>Neopterygii</taxon>
        <taxon>Teleostei</taxon>
        <taxon>Ostariophysi</taxon>
        <taxon>Characiformes</taxon>
        <taxon>Characoidei</taxon>
        <taxon>Acestrorhamphidae</taxon>
        <taxon>Acestrorhamphinae</taxon>
        <taxon>Astyanax</taxon>
    </lineage>
</organism>
<dbReference type="CDD" id="cd00160">
    <property type="entry name" value="RhoGEF"/>
    <property type="match status" value="1"/>
</dbReference>
<feature type="compositionally biased region" description="Polar residues" evidence="1">
    <location>
        <begin position="446"/>
        <end position="484"/>
    </location>
</feature>
<dbReference type="InterPro" id="IPR001849">
    <property type="entry name" value="PH_domain"/>
</dbReference>
<evidence type="ECO:0000256" key="1">
    <source>
        <dbReference type="SAM" id="MobiDB-lite"/>
    </source>
</evidence>
<evidence type="ECO:0000313" key="4">
    <source>
        <dbReference type="EMBL" id="KAG9269256.1"/>
    </source>
</evidence>
<gene>
    <name evidence="4" type="ORF">AMEX_G16261</name>
</gene>
<dbReference type="InterPro" id="IPR035899">
    <property type="entry name" value="DBL_dom_sf"/>
</dbReference>
<accession>A0A8T2LIS4</accession>
<feature type="compositionally biased region" description="Low complexity" evidence="1">
    <location>
        <begin position="1696"/>
        <end position="1722"/>
    </location>
</feature>
<evidence type="ECO:0000259" key="3">
    <source>
        <dbReference type="PROSITE" id="PS50010"/>
    </source>
</evidence>
<feature type="region of interest" description="Disordered" evidence="1">
    <location>
        <begin position="1777"/>
        <end position="1804"/>
    </location>
</feature>
<dbReference type="InterPro" id="IPR011993">
    <property type="entry name" value="PH-like_dom_sf"/>
</dbReference>
<feature type="compositionally biased region" description="Polar residues" evidence="1">
    <location>
        <begin position="241"/>
        <end position="250"/>
    </location>
</feature>
<dbReference type="Pfam" id="PF00621">
    <property type="entry name" value="RhoGEF"/>
    <property type="match status" value="1"/>
</dbReference>
<feature type="region of interest" description="Disordered" evidence="1">
    <location>
        <begin position="1099"/>
        <end position="1126"/>
    </location>
</feature>
<dbReference type="Gene3D" id="1.20.900.10">
    <property type="entry name" value="Dbl homology (DH) domain"/>
    <property type="match status" value="1"/>
</dbReference>
<feature type="region of interest" description="Disordered" evidence="1">
    <location>
        <begin position="420"/>
        <end position="488"/>
    </location>
</feature>
<dbReference type="PANTHER" id="PTHR45845:SF2">
    <property type="entry name" value="RIKEN CDNA D630003M21 GENE"/>
    <property type="match status" value="1"/>
</dbReference>
<dbReference type="Gene3D" id="2.30.29.30">
    <property type="entry name" value="Pleckstrin-homology domain (PH domain)/Phosphotyrosine-binding domain (PTB)"/>
    <property type="match status" value="1"/>
</dbReference>
<feature type="domain" description="PH" evidence="2">
    <location>
        <begin position="1516"/>
        <end position="1623"/>
    </location>
</feature>
<feature type="compositionally biased region" description="Basic and acidic residues" evidence="1">
    <location>
        <begin position="1156"/>
        <end position="1169"/>
    </location>
</feature>
<dbReference type="SMART" id="SM00325">
    <property type="entry name" value="RhoGEF"/>
    <property type="match status" value="1"/>
</dbReference>
<evidence type="ECO:0000313" key="5">
    <source>
        <dbReference type="Proteomes" id="UP000752171"/>
    </source>
</evidence>
<dbReference type="SUPFAM" id="SSF48065">
    <property type="entry name" value="DBL homology domain (DH-domain)"/>
    <property type="match status" value="1"/>
</dbReference>
<dbReference type="SUPFAM" id="SSF50729">
    <property type="entry name" value="PH domain-like"/>
    <property type="match status" value="1"/>
</dbReference>
<dbReference type="InterPro" id="IPR000219">
    <property type="entry name" value="DH_dom"/>
</dbReference>
<dbReference type="GO" id="GO:0005085">
    <property type="term" value="F:guanyl-nucleotide exchange factor activity"/>
    <property type="evidence" value="ECO:0007669"/>
    <property type="project" value="InterPro"/>
</dbReference>
<feature type="region of interest" description="Disordered" evidence="1">
    <location>
        <begin position="1153"/>
        <end position="1190"/>
    </location>
</feature>
<dbReference type="PROSITE" id="PS50003">
    <property type="entry name" value="PH_DOMAIN"/>
    <property type="match status" value="1"/>
</dbReference>
<dbReference type="Gene3D" id="1.20.58.60">
    <property type="match status" value="1"/>
</dbReference>
<proteinExistence type="predicted"/>
<dbReference type="PROSITE" id="PS50010">
    <property type="entry name" value="DH_2"/>
    <property type="match status" value="1"/>
</dbReference>
<reference evidence="4 5" key="1">
    <citation type="submission" date="2021-07" db="EMBL/GenBank/DDBJ databases">
        <authorList>
            <person name="Imarazene B."/>
            <person name="Zahm M."/>
            <person name="Klopp C."/>
            <person name="Cabau C."/>
            <person name="Beille S."/>
            <person name="Jouanno E."/>
            <person name="Castinel A."/>
            <person name="Lluch J."/>
            <person name="Gil L."/>
            <person name="Kuchtly C."/>
            <person name="Lopez Roques C."/>
            <person name="Donnadieu C."/>
            <person name="Parrinello H."/>
            <person name="Journot L."/>
            <person name="Du K."/>
            <person name="Schartl M."/>
            <person name="Retaux S."/>
            <person name="Guiguen Y."/>
        </authorList>
    </citation>
    <scope>NUCLEOTIDE SEQUENCE [LARGE SCALE GENOMIC DNA]</scope>
    <source>
        <strain evidence="4">Pach_M1</strain>
        <tissue evidence="4">Testis</tissue>
    </source>
</reference>
<feature type="region of interest" description="Disordered" evidence="1">
    <location>
        <begin position="290"/>
        <end position="313"/>
    </location>
</feature>
<dbReference type="Pfam" id="PF22697">
    <property type="entry name" value="SOS1_NGEF_PH"/>
    <property type="match status" value="1"/>
</dbReference>
<dbReference type="InterPro" id="IPR055251">
    <property type="entry name" value="SOS1_NGEF_PH"/>
</dbReference>
<comment type="caution">
    <text evidence="4">The sequence shown here is derived from an EMBL/GenBank/DDBJ whole genome shotgun (WGS) entry which is preliminary data.</text>
</comment>
<name>A0A8T2LIS4_ASTMX</name>
<dbReference type="InterPro" id="IPR052231">
    <property type="entry name" value="Rho_GEF_signaling-related"/>
</dbReference>
<protein>
    <submittedName>
        <fullName evidence="4">Uncharacterized protein</fullName>
    </submittedName>
</protein>
<dbReference type="CDD" id="cd13242">
    <property type="entry name" value="PH_puratrophin-1"/>
    <property type="match status" value="1"/>
</dbReference>
<feature type="region of interest" description="Disordered" evidence="1">
    <location>
        <begin position="1692"/>
        <end position="1726"/>
    </location>
</feature>
<evidence type="ECO:0000259" key="2">
    <source>
        <dbReference type="PROSITE" id="PS50003"/>
    </source>
</evidence>
<feature type="domain" description="DH" evidence="3">
    <location>
        <begin position="1329"/>
        <end position="1504"/>
    </location>
</feature>